<dbReference type="Proteomes" id="UP000027222">
    <property type="component" value="Unassembled WGS sequence"/>
</dbReference>
<feature type="region of interest" description="Disordered" evidence="1">
    <location>
        <begin position="44"/>
        <end position="79"/>
    </location>
</feature>
<feature type="compositionally biased region" description="Basic and acidic residues" evidence="1">
    <location>
        <begin position="57"/>
        <end position="71"/>
    </location>
</feature>
<dbReference type="HOGENOM" id="CLU_670932_0_0_1"/>
<feature type="compositionally biased region" description="Low complexity" evidence="1">
    <location>
        <begin position="163"/>
        <end position="175"/>
    </location>
</feature>
<proteinExistence type="predicted"/>
<protein>
    <submittedName>
        <fullName evidence="2">Uncharacterized protein</fullName>
    </submittedName>
</protein>
<name>A0A067TZ74_GALM3</name>
<organism evidence="2 3">
    <name type="scientific">Galerina marginata (strain CBS 339.88)</name>
    <dbReference type="NCBI Taxonomy" id="685588"/>
    <lineage>
        <taxon>Eukaryota</taxon>
        <taxon>Fungi</taxon>
        <taxon>Dikarya</taxon>
        <taxon>Basidiomycota</taxon>
        <taxon>Agaricomycotina</taxon>
        <taxon>Agaricomycetes</taxon>
        <taxon>Agaricomycetidae</taxon>
        <taxon>Agaricales</taxon>
        <taxon>Agaricineae</taxon>
        <taxon>Strophariaceae</taxon>
        <taxon>Galerina</taxon>
    </lineage>
</organism>
<accession>A0A067TZ74</accession>
<keyword evidence="3" id="KW-1185">Reference proteome</keyword>
<sequence length="351" mass="38466">MSTSISTSMSTSSLALALGSTSRTTGNLRPPKLFTDQLQYHVPPMNAYPSNPGLQTRESRSRLQHRQHTDRPQFSGENVNQPAVRFSDNVHAEPIIDYEPIHSVSPTRPISVFGNLGQVGQATLLKTRKLSQRTAAGLSPEAHHDAGIWTEMNIDESGPPYTPSESFSDPFSSPSVGHQLLPSPGTGKRRRDAEEPPQSVNLGTDMSRFRQQFDDSRFGPKTLHERNTTARVGAGRVGQRGRRFSLGDEEVQGRLFASPSAWKGFDSRNVINHEADNDIERGRGTGPRKRRGSDGGLQLPLEVPIKIPGSWSFDTIAPARDGILHGLGIGGLSHIGTSDTLQYQNTDREFD</sequence>
<feature type="region of interest" description="Disordered" evidence="1">
    <location>
        <begin position="135"/>
        <end position="236"/>
    </location>
</feature>
<gene>
    <name evidence="2" type="ORF">GALMADRAFT_710279</name>
</gene>
<dbReference type="AlphaFoldDB" id="A0A067TZ74"/>
<feature type="compositionally biased region" description="Basic and acidic residues" evidence="1">
    <location>
        <begin position="207"/>
        <end position="228"/>
    </location>
</feature>
<feature type="region of interest" description="Disordered" evidence="1">
    <location>
        <begin position="276"/>
        <end position="297"/>
    </location>
</feature>
<evidence type="ECO:0000313" key="2">
    <source>
        <dbReference type="EMBL" id="KDR84373.1"/>
    </source>
</evidence>
<evidence type="ECO:0000313" key="3">
    <source>
        <dbReference type="Proteomes" id="UP000027222"/>
    </source>
</evidence>
<evidence type="ECO:0000256" key="1">
    <source>
        <dbReference type="SAM" id="MobiDB-lite"/>
    </source>
</evidence>
<dbReference type="EMBL" id="KL142368">
    <property type="protein sequence ID" value="KDR84373.1"/>
    <property type="molecule type" value="Genomic_DNA"/>
</dbReference>
<reference evidence="3" key="1">
    <citation type="journal article" date="2014" name="Proc. Natl. Acad. Sci. U.S.A.">
        <title>Extensive sampling of basidiomycete genomes demonstrates inadequacy of the white-rot/brown-rot paradigm for wood decay fungi.</title>
        <authorList>
            <person name="Riley R."/>
            <person name="Salamov A.A."/>
            <person name="Brown D.W."/>
            <person name="Nagy L.G."/>
            <person name="Floudas D."/>
            <person name="Held B.W."/>
            <person name="Levasseur A."/>
            <person name="Lombard V."/>
            <person name="Morin E."/>
            <person name="Otillar R."/>
            <person name="Lindquist E.A."/>
            <person name="Sun H."/>
            <person name="LaButti K.M."/>
            <person name="Schmutz J."/>
            <person name="Jabbour D."/>
            <person name="Luo H."/>
            <person name="Baker S.E."/>
            <person name="Pisabarro A.G."/>
            <person name="Walton J.D."/>
            <person name="Blanchette R.A."/>
            <person name="Henrissat B."/>
            <person name="Martin F."/>
            <person name="Cullen D."/>
            <person name="Hibbett D.S."/>
            <person name="Grigoriev I.V."/>
        </authorList>
    </citation>
    <scope>NUCLEOTIDE SEQUENCE [LARGE SCALE GENOMIC DNA]</scope>
    <source>
        <strain evidence="3">CBS 339.88</strain>
    </source>
</reference>